<dbReference type="EMBL" id="CXST01000001">
    <property type="protein sequence ID" value="CTQ42881.1"/>
    <property type="molecule type" value="Genomic_DNA"/>
</dbReference>
<evidence type="ECO:0000313" key="8">
    <source>
        <dbReference type="Proteomes" id="UP000048926"/>
    </source>
</evidence>
<comment type="subcellular location">
    <subcellularLocation>
        <location evidence="1">Cell outer membrane</location>
    </subcellularLocation>
</comment>
<proteinExistence type="inferred from homology"/>
<dbReference type="GO" id="GO:0009279">
    <property type="term" value="C:cell outer membrane"/>
    <property type="evidence" value="ECO:0007669"/>
    <property type="project" value="UniProtKB-SubCell"/>
</dbReference>
<dbReference type="PANTHER" id="PTHR34001:SF3">
    <property type="entry name" value="BLL7405 PROTEIN"/>
    <property type="match status" value="1"/>
</dbReference>
<organism evidence="7 8">
    <name type="scientific">Roseibium aggregatum</name>
    <dbReference type="NCBI Taxonomy" id="187304"/>
    <lineage>
        <taxon>Bacteria</taxon>
        <taxon>Pseudomonadati</taxon>
        <taxon>Pseudomonadota</taxon>
        <taxon>Alphaproteobacteria</taxon>
        <taxon>Hyphomicrobiales</taxon>
        <taxon>Stappiaceae</taxon>
        <taxon>Roseibium</taxon>
    </lineage>
</organism>
<dbReference type="InterPro" id="IPR011250">
    <property type="entry name" value="OMP/PagP_B-barrel"/>
</dbReference>
<dbReference type="Proteomes" id="UP000048926">
    <property type="component" value="Unassembled WGS sequence"/>
</dbReference>
<dbReference type="Gene3D" id="2.40.160.20">
    <property type="match status" value="1"/>
</dbReference>
<feature type="domain" description="Outer membrane protein beta-barrel" evidence="6">
    <location>
        <begin position="46"/>
        <end position="230"/>
    </location>
</feature>
<evidence type="ECO:0000256" key="3">
    <source>
        <dbReference type="ARBA" id="ARBA00023136"/>
    </source>
</evidence>
<dbReference type="InterPro" id="IPR027385">
    <property type="entry name" value="Beta-barrel_OMP"/>
</dbReference>
<dbReference type="AlphaFoldDB" id="A0A0M6XYF0"/>
<keyword evidence="2" id="KW-0732">Signal</keyword>
<dbReference type="Pfam" id="PF13505">
    <property type="entry name" value="OMP_b-brl"/>
    <property type="match status" value="1"/>
</dbReference>
<comment type="similarity">
    <text evidence="5">Belongs to the Omp25/RopB family.</text>
</comment>
<evidence type="ECO:0000256" key="1">
    <source>
        <dbReference type="ARBA" id="ARBA00004442"/>
    </source>
</evidence>
<reference evidence="8" key="1">
    <citation type="submission" date="2015-07" db="EMBL/GenBank/DDBJ databases">
        <authorList>
            <person name="Rodrigo-Torres Lidia"/>
            <person name="Arahal R.David."/>
        </authorList>
    </citation>
    <scope>NUCLEOTIDE SEQUENCE [LARGE SCALE GENOMIC DNA]</scope>
    <source>
        <strain evidence="8">CECT 4801</strain>
    </source>
</reference>
<gene>
    <name evidence="7" type="ORF">LAL4801_01318</name>
</gene>
<evidence type="ECO:0000256" key="5">
    <source>
        <dbReference type="ARBA" id="ARBA00038306"/>
    </source>
</evidence>
<keyword evidence="4" id="KW-0998">Cell outer membrane</keyword>
<protein>
    <submittedName>
        <fullName evidence="7">Opacity protein antigens</fullName>
    </submittedName>
</protein>
<name>A0A0M6XYF0_9HYPH</name>
<dbReference type="InterPro" id="IPR051692">
    <property type="entry name" value="OMP-like"/>
</dbReference>
<dbReference type="PANTHER" id="PTHR34001">
    <property type="entry name" value="BLL7405 PROTEIN"/>
    <property type="match status" value="1"/>
</dbReference>
<keyword evidence="8" id="KW-1185">Reference proteome</keyword>
<evidence type="ECO:0000256" key="2">
    <source>
        <dbReference type="ARBA" id="ARBA00022729"/>
    </source>
</evidence>
<dbReference type="STRING" id="187304.B0E33_23615"/>
<sequence length="251" mass="26780">MVSSFANYVFRAPPAIGRGRSRQRPGVIRRVLRSHWLLEPLVLCAVLGVLVVGASAADLETFDAPVYSQAPQWLWAGPYLGFEAGVSQTVTDVKSGGRSKDFSRVDASFGLFGGYNWEVSRFVLGLEGGAAYLGGREKGNHPTLGTIETGSKWTINAKARVGVPINNVMPYLSLGIAATEHSLKANGTERNSVSIGPVIGGGVEVAVTDAWHLRADYSMTGILDEKAGYGGTKVDRTAGNHRLMIGLSRSF</sequence>
<dbReference type="RefSeq" id="WP_055654945.1">
    <property type="nucleotide sequence ID" value="NZ_CXST01000001.1"/>
</dbReference>
<keyword evidence="3" id="KW-0472">Membrane</keyword>
<evidence type="ECO:0000259" key="6">
    <source>
        <dbReference type="Pfam" id="PF13505"/>
    </source>
</evidence>
<dbReference type="OrthoDB" id="9815357at2"/>
<accession>A0A0M6XYF0</accession>
<dbReference type="SUPFAM" id="SSF56925">
    <property type="entry name" value="OMPA-like"/>
    <property type="match status" value="1"/>
</dbReference>
<evidence type="ECO:0000256" key="4">
    <source>
        <dbReference type="ARBA" id="ARBA00023237"/>
    </source>
</evidence>
<evidence type="ECO:0000313" key="7">
    <source>
        <dbReference type="EMBL" id="CTQ42881.1"/>
    </source>
</evidence>